<name>A0A6G0I5A4_LARCR</name>
<evidence type="ECO:0000256" key="1">
    <source>
        <dbReference type="ARBA" id="ARBA00009923"/>
    </source>
</evidence>
<dbReference type="Proteomes" id="UP000424527">
    <property type="component" value="Unassembled WGS sequence"/>
</dbReference>
<accession>A0A6G0I5A4</accession>
<dbReference type="Gene3D" id="3.40.33.10">
    <property type="entry name" value="CAP"/>
    <property type="match status" value="1"/>
</dbReference>
<dbReference type="FunFam" id="3.40.33.10:FF:000005">
    <property type="entry name" value="Cysteine-rich secretory protein 2"/>
    <property type="match status" value="1"/>
</dbReference>
<dbReference type="PANTHER" id="PTHR10334">
    <property type="entry name" value="CYSTEINE-RICH SECRETORY PROTEIN-RELATED"/>
    <property type="match status" value="1"/>
</dbReference>
<dbReference type="AlphaFoldDB" id="A0A6G0I5A4"/>
<feature type="disulfide bond" evidence="3">
    <location>
        <begin position="208"/>
        <end position="221"/>
    </location>
</feature>
<dbReference type="GO" id="GO:0005576">
    <property type="term" value="C:extracellular region"/>
    <property type="evidence" value="ECO:0007669"/>
    <property type="project" value="InterPro"/>
</dbReference>
<dbReference type="FunFam" id="1.10.10.740:FF:000001">
    <property type="entry name" value="Cysteine-rich secretory protein 2"/>
    <property type="match status" value="1"/>
</dbReference>
<evidence type="ECO:0000313" key="7">
    <source>
        <dbReference type="Proteomes" id="UP000424527"/>
    </source>
</evidence>
<feature type="compositionally biased region" description="Polar residues" evidence="4">
    <location>
        <begin position="7"/>
        <end position="23"/>
    </location>
</feature>
<dbReference type="InterPro" id="IPR014044">
    <property type="entry name" value="CAP_dom"/>
</dbReference>
<feature type="disulfide bond" evidence="3">
    <location>
        <begin position="199"/>
        <end position="217"/>
    </location>
</feature>
<dbReference type="PROSITE" id="PS01009">
    <property type="entry name" value="CRISP_1"/>
    <property type="match status" value="1"/>
</dbReference>
<evidence type="ECO:0000313" key="6">
    <source>
        <dbReference type="EMBL" id="KAE8286610.1"/>
    </source>
</evidence>
<dbReference type="InterPro" id="IPR003582">
    <property type="entry name" value="ShKT_dom"/>
</dbReference>
<dbReference type="PROSITE" id="PS01010">
    <property type="entry name" value="CRISP_2"/>
    <property type="match status" value="1"/>
</dbReference>
<keyword evidence="7" id="KW-1185">Reference proteome</keyword>
<comment type="caution">
    <text evidence="3">Lacks conserved residue(s) required for the propagation of feature annotation.</text>
</comment>
<dbReference type="SUPFAM" id="SSF57546">
    <property type="entry name" value="Crisp domain-like"/>
    <property type="match status" value="1"/>
</dbReference>
<sequence>MGGGSDCQENTDSSEGTIVGSSSDELEILNKHNTLRRNVQPAASDMLKMSWDDEAAANALRWAKGCSMNHSLESDRTISGSGCGENLYQASHMNPWSDAIQSWYDEIKDWRYGEGSTNGGVVGHFTQVVWAESYKIGCALAHCPNSEYKYFYVCQYCPPGNYQFARPYETGPPCGACPGNCEDGLCTNPCPYVDQYSNCPDLKQEWGCTNSDVASWCPASCKCGS</sequence>
<dbReference type="SUPFAM" id="SSF55797">
    <property type="entry name" value="PR-1-like"/>
    <property type="match status" value="1"/>
</dbReference>
<dbReference type="InterPro" id="IPR018244">
    <property type="entry name" value="Allrgn_V5/Tpx1_CS"/>
</dbReference>
<feature type="region of interest" description="Disordered" evidence="4">
    <location>
        <begin position="1"/>
        <end position="24"/>
    </location>
</feature>
<proteinExistence type="inferred from homology"/>
<dbReference type="Pfam" id="PF00188">
    <property type="entry name" value="CAP"/>
    <property type="match status" value="1"/>
</dbReference>
<dbReference type="Gene3D" id="1.10.10.740">
    <property type="entry name" value="Crisp domain"/>
    <property type="match status" value="1"/>
</dbReference>
<evidence type="ECO:0000256" key="3">
    <source>
        <dbReference type="PROSITE-ProRule" id="PRU01005"/>
    </source>
</evidence>
<feature type="domain" description="ShKT" evidence="5">
    <location>
        <begin position="190"/>
        <end position="223"/>
    </location>
</feature>
<dbReference type="EMBL" id="REGW02000014">
    <property type="protein sequence ID" value="KAE8286610.1"/>
    <property type="molecule type" value="Genomic_DNA"/>
</dbReference>
<dbReference type="InterPro" id="IPR042076">
    <property type="entry name" value="Crisp-like_dom"/>
</dbReference>
<protein>
    <submittedName>
        <fullName evidence="6">Cysteine-rich venom protein</fullName>
    </submittedName>
</protein>
<gene>
    <name evidence="6" type="ORF">D5F01_LYC14553</name>
</gene>
<dbReference type="SMART" id="SM00198">
    <property type="entry name" value="SCP"/>
    <property type="match status" value="1"/>
</dbReference>
<organism evidence="6 7">
    <name type="scientific">Larimichthys crocea</name>
    <name type="common">Large yellow croaker</name>
    <name type="synonym">Pseudosciaena crocea</name>
    <dbReference type="NCBI Taxonomy" id="215358"/>
    <lineage>
        <taxon>Eukaryota</taxon>
        <taxon>Metazoa</taxon>
        <taxon>Chordata</taxon>
        <taxon>Craniata</taxon>
        <taxon>Vertebrata</taxon>
        <taxon>Euteleostomi</taxon>
        <taxon>Actinopterygii</taxon>
        <taxon>Neopterygii</taxon>
        <taxon>Teleostei</taxon>
        <taxon>Neoteleostei</taxon>
        <taxon>Acanthomorphata</taxon>
        <taxon>Eupercaria</taxon>
        <taxon>Sciaenidae</taxon>
        <taxon>Larimichthys</taxon>
    </lineage>
</organism>
<dbReference type="InterPro" id="IPR035940">
    <property type="entry name" value="CAP_sf"/>
</dbReference>
<dbReference type="PROSITE" id="PS51670">
    <property type="entry name" value="SHKT"/>
    <property type="match status" value="1"/>
</dbReference>
<reference evidence="6 7" key="1">
    <citation type="submission" date="2019-07" db="EMBL/GenBank/DDBJ databases">
        <title>Chromosome genome assembly for large yellow croaker.</title>
        <authorList>
            <person name="Xiao S."/>
        </authorList>
    </citation>
    <scope>NUCLEOTIDE SEQUENCE [LARGE SCALE GENOMIC DNA]</scope>
    <source>
        <strain evidence="6">JMULYC20181020</strain>
        <tissue evidence="6">Muscle</tissue>
    </source>
</reference>
<dbReference type="InterPro" id="IPR001283">
    <property type="entry name" value="CRISP-related"/>
</dbReference>
<dbReference type="Pfam" id="PF08562">
    <property type="entry name" value="Crisp"/>
    <property type="match status" value="1"/>
</dbReference>
<dbReference type="PRINTS" id="PR00837">
    <property type="entry name" value="V5TPXLIKE"/>
</dbReference>
<dbReference type="InterPro" id="IPR013871">
    <property type="entry name" value="Cysteine_rich_secretory"/>
</dbReference>
<evidence type="ECO:0000256" key="2">
    <source>
        <dbReference type="ARBA" id="ARBA00023157"/>
    </source>
</evidence>
<keyword evidence="2 3" id="KW-1015">Disulfide bond</keyword>
<comment type="caution">
    <text evidence="6">The sequence shown here is derived from an EMBL/GenBank/DDBJ whole genome shotgun (WGS) entry which is preliminary data.</text>
</comment>
<evidence type="ECO:0000256" key="4">
    <source>
        <dbReference type="SAM" id="MobiDB-lite"/>
    </source>
</evidence>
<evidence type="ECO:0000259" key="5">
    <source>
        <dbReference type="PROSITE" id="PS51670"/>
    </source>
</evidence>
<comment type="similarity">
    <text evidence="1">Belongs to the CRISP family.</text>
</comment>